<organism evidence="1 2">
    <name type="scientific">Deinococcus gobiensis (strain DSM 21396 / JCM 16679 / CGMCC 1.7299 / I-0)</name>
    <dbReference type="NCBI Taxonomy" id="745776"/>
    <lineage>
        <taxon>Bacteria</taxon>
        <taxon>Thermotogati</taxon>
        <taxon>Deinococcota</taxon>
        <taxon>Deinococci</taxon>
        <taxon>Deinococcales</taxon>
        <taxon>Deinococcaceae</taxon>
        <taxon>Deinococcus</taxon>
    </lineage>
</organism>
<accession>H8H3J6</accession>
<evidence type="ECO:0008006" key="3">
    <source>
        <dbReference type="Google" id="ProtNLM"/>
    </source>
</evidence>
<name>H8H3J6_DEIGI</name>
<geneLocation type="plasmid" evidence="1 2">
    <name>P4</name>
</geneLocation>
<evidence type="ECO:0000313" key="2">
    <source>
        <dbReference type="Proteomes" id="UP000007575"/>
    </source>
</evidence>
<reference evidence="1 2" key="1">
    <citation type="journal article" date="2012" name="PLoS ONE">
        <title>Genome sequence and transcriptome analysis of the radioresistant bacterium Deinococcus gobiensis: insights into the extreme environmental adaptations.</title>
        <authorList>
            <person name="Yuan M."/>
            <person name="Chen M."/>
            <person name="Zhang W."/>
            <person name="Lu W."/>
            <person name="Wang J."/>
            <person name="Yang M."/>
            <person name="Zhao P."/>
            <person name="Tang R."/>
            <person name="Li X."/>
            <person name="Hao Y."/>
            <person name="Zhou Z."/>
            <person name="Zhan Y."/>
            <person name="Yu H."/>
            <person name="Teng C."/>
            <person name="Yan Y."/>
            <person name="Ping S."/>
            <person name="Wang Y."/>
            <person name="Lin M."/>
        </authorList>
    </citation>
    <scope>NUCLEOTIDE SEQUENCE [LARGE SCALE GENOMIC DNA]</scope>
    <source>
        <strain evidence="2">DSM 21396 / JCM 16679 / CGMCC 1.7299 / I-0</strain>
        <plasmid evidence="1">P4</plasmid>
    </source>
</reference>
<keyword evidence="1" id="KW-0614">Plasmid</keyword>
<dbReference type="KEGG" id="dgo:DGo_PD0019"/>
<dbReference type="AlphaFoldDB" id="H8H3J6"/>
<protein>
    <recommendedName>
        <fullName evidence="3">HTH cro/C1-type domain-containing protein</fullName>
    </recommendedName>
</protein>
<dbReference type="Proteomes" id="UP000007575">
    <property type="component" value="Plasmid P4"/>
</dbReference>
<sequence>MLIRIENHQRSVYDFEVLALAEALDVDVRFLLGLIDEPKARPDSEPS</sequence>
<gene>
    <name evidence="1" type="ordered locus">DGo_PD0019</name>
</gene>
<keyword evidence="2" id="KW-1185">Reference proteome</keyword>
<dbReference type="EMBL" id="CP002195">
    <property type="protein sequence ID" value="AFD28093.1"/>
    <property type="molecule type" value="Genomic_DNA"/>
</dbReference>
<dbReference type="HOGENOM" id="CLU_3167157_0_0_0"/>
<proteinExistence type="predicted"/>
<evidence type="ECO:0000313" key="1">
    <source>
        <dbReference type="EMBL" id="AFD28093.1"/>
    </source>
</evidence>